<feature type="transmembrane region" description="Helical" evidence="1">
    <location>
        <begin position="278"/>
        <end position="301"/>
    </location>
</feature>
<feature type="transmembrane region" description="Helical" evidence="1">
    <location>
        <begin position="76"/>
        <end position="98"/>
    </location>
</feature>
<reference evidence="3" key="2">
    <citation type="submission" date="2016-11" db="EMBL/GenBank/DDBJ databases">
        <authorList>
            <person name="Jaros S."/>
            <person name="Januszkiewicz K."/>
            <person name="Wedrychowicz H."/>
        </authorList>
    </citation>
    <scope>NUCLEOTIDE SEQUENCE [LARGE SCALE GENOMIC DNA]</scope>
    <source>
        <strain evidence="3">DX253</strain>
    </source>
</reference>
<dbReference type="Pfam" id="PF04018">
    <property type="entry name" value="VCA0040-like"/>
    <property type="match status" value="1"/>
</dbReference>
<sequence>MRGLLTVYLKGVCMGSADAVPGVSGGTIALITGIYERLISAVASFDPRIVLNILRAYDPDERANARRILSEMDIPFLLALGAGIATAVVAVTGLVTWGSEQHPVLLYGFFFGLIAASAIVLYDEVSVSTPGQVGAAIAGFAVAFLIAGATESATGATPLPLVFVTGMVAISAMILPGVSGALILMLLGQYNYLSESLHGVKDALVGLADGGSVAAVVTPGIVVVTFMVGALVGLLTISKVVAWALEHYRAATLTFLVSLMVGALRFPVEKTVAASTFAWTPTVIGGALVAILVGGGAVLLLDHTTDDLDY</sequence>
<dbReference type="Proteomes" id="UP000184203">
    <property type="component" value="Unassembled WGS sequence"/>
</dbReference>
<organism evidence="2 4">
    <name type="scientific">Haladaptatus paucihalophilus DX253</name>
    <dbReference type="NCBI Taxonomy" id="797209"/>
    <lineage>
        <taxon>Archaea</taxon>
        <taxon>Methanobacteriati</taxon>
        <taxon>Methanobacteriota</taxon>
        <taxon>Stenosarchaea group</taxon>
        <taxon>Halobacteria</taxon>
        <taxon>Halobacteriales</taxon>
        <taxon>Haladaptataceae</taxon>
        <taxon>Haladaptatus</taxon>
    </lineage>
</organism>
<keyword evidence="5" id="KW-1185">Reference proteome</keyword>
<dbReference type="InterPro" id="IPR007163">
    <property type="entry name" value="VCA0040-like"/>
</dbReference>
<dbReference type="PATRIC" id="fig|797209.4.peg.3937"/>
<reference evidence="2 4" key="1">
    <citation type="journal article" date="2014" name="ISME J.">
        <title>Trehalose/2-sulfotrehalose biosynthesis and glycine-betaine uptake are widely spread mechanisms for osmoadaptation in the Halobacteriales.</title>
        <authorList>
            <person name="Youssef N.H."/>
            <person name="Savage-Ashlock K.N."/>
            <person name="McCully A.L."/>
            <person name="Luedtke B."/>
            <person name="Shaw E.I."/>
            <person name="Hoff W.D."/>
            <person name="Elshahed M.S."/>
        </authorList>
    </citation>
    <scope>NUCLEOTIDE SEQUENCE [LARGE SCALE GENOMIC DNA]</scope>
    <source>
        <strain evidence="2 4">DX253</strain>
    </source>
</reference>
<keyword evidence="1" id="KW-0472">Membrane</keyword>
<dbReference type="EMBL" id="FRAN01000001">
    <property type="protein sequence ID" value="SHK03390.1"/>
    <property type="molecule type" value="Genomic_DNA"/>
</dbReference>
<dbReference type="AlphaFoldDB" id="E7QYY3"/>
<keyword evidence="1" id="KW-1133">Transmembrane helix</keyword>
<dbReference type="PANTHER" id="PTHR37308">
    <property type="entry name" value="INTEGRAL MEMBRANE PROTEIN"/>
    <property type="match status" value="1"/>
</dbReference>
<dbReference type="STRING" id="797209.GCA_000376445_00592"/>
<feature type="transmembrane region" description="Helical" evidence="1">
    <location>
        <begin position="104"/>
        <end position="121"/>
    </location>
</feature>
<proteinExistence type="predicted"/>
<evidence type="ECO:0000313" key="2">
    <source>
        <dbReference type="EMBL" id="EFW90399.1"/>
    </source>
</evidence>
<reference evidence="5" key="3">
    <citation type="submission" date="2016-11" db="EMBL/GenBank/DDBJ databases">
        <authorList>
            <person name="Varghese N."/>
            <person name="Submissions S."/>
        </authorList>
    </citation>
    <scope>NUCLEOTIDE SEQUENCE [LARGE SCALE GENOMIC DNA]</scope>
    <source>
        <strain evidence="5">DX253</strain>
    </source>
</reference>
<accession>E7QYY3</accession>
<dbReference type="OrthoDB" id="313161at2157"/>
<feature type="transmembrane region" description="Helical" evidence="1">
    <location>
        <begin position="133"/>
        <end position="150"/>
    </location>
</feature>
<dbReference type="Proteomes" id="UP000003751">
    <property type="component" value="Unassembled WGS sequence"/>
</dbReference>
<feature type="transmembrane region" description="Helical" evidence="1">
    <location>
        <begin position="162"/>
        <end position="187"/>
    </location>
</feature>
<feature type="transmembrane region" description="Helical" evidence="1">
    <location>
        <begin position="247"/>
        <end position="266"/>
    </location>
</feature>
<dbReference type="RefSeq" id="WP_007982907.1">
    <property type="nucleotide sequence ID" value="NZ_AEMG01000028.1"/>
</dbReference>
<evidence type="ECO:0000256" key="1">
    <source>
        <dbReference type="SAM" id="Phobius"/>
    </source>
</evidence>
<protein>
    <submittedName>
        <fullName evidence="3">Putative membrane protein</fullName>
    </submittedName>
</protein>
<evidence type="ECO:0000313" key="3">
    <source>
        <dbReference type="EMBL" id="SHK03390.1"/>
    </source>
</evidence>
<dbReference type="EMBL" id="AEMG01000028">
    <property type="protein sequence ID" value="EFW90399.1"/>
    <property type="molecule type" value="Genomic_DNA"/>
</dbReference>
<evidence type="ECO:0000313" key="5">
    <source>
        <dbReference type="Proteomes" id="UP000184203"/>
    </source>
</evidence>
<keyword evidence="1" id="KW-0812">Transmembrane</keyword>
<dbReference type="eggNOG" id="arCOG04565">
    <property type="taxonomic scope" value="Archaea"/>
</dbReference>
<feature type="transmembrane region" description="Helical" evidence="1">
    <location>
        <begin position="207"/>
        <end position="235"/>
    </location>
</feature>
<evidence type="ECO:0000313" key="4">
    <source>
        <dbReference type="Proteomes" id="UP000003751"/>
    </source>
</evidence>
<dbReference type="PANTHER" id="PTHR37308:SF1">
    <property type="entry name" value="POLYPRENYL-PHOSPHATE TRANSPORTER"/>
    <property type="match status" value="1"/>
</dbReference>
<gene>
    <name evidence="3" type="ORF">SAMN05444342_0346</name>
    <name evidence="2" type="ORF">ZOD2009_20118</name>
</gene>
<name>E7QYY3_HALPU</name>